<keyword evidence="1" id="KW-1133">Transmembrane helix</keyword>
<geneLocation type="plasmid" evidence="2">
    <name>Gch7220</name>
</geneLocation>
<proteinExistence type="predicted"/>
<dbReference type="AlphaFoldDB" id="O49028"/>
<accession>O49028</accession>
<protein>
    <submittedName>
        <fullName evidence="2">Uncharacterized protein</fullName>
    </submittedName>
</protein>
<name>O49028_AGACH</name>
<evidence type="ECO:0000256" key="1">
    <source>
        <dbReference type="SAM" id="Phobius"/>
    </source>
</evidence>
<dbReference type="Pfam" id="PF07112">
    <property type="entry name" value="DUF1368"/>
    <property type="match status" value="1"/>
</dbReference>
<reference evidence="2" key="1">
    <citation type="submission" date="1997-11" db="EMBL/GenBank/DDBJ databases">
        <title>Plasmids of the red algae Gracilaria and Gracilariopsis (Gracilariales): Molecular characterization and cellular localization.</title>
        <authorList>
            <person name="Goff L.J."/>
            <person name="Moon D.A."/>
        </authorList>
    </citation>
    <scope>NUCLEOTIDE SEQUENCE</scope>
    <source>
        <plasmid evidence="2">Gch7220</plasmid>
    </source>
</reference>
<feature type="transmembrane region" description="Helical" evidence="1">
    <location>
        <begin position="21"/>
        <end position="42"/>
    </location>
</feature>
<keyword evidence="1" id="KW-0472">Membrane</keyword>
<keyword evidence="2" id="KW-0614">Plasmid</keyword>
<sequence>MRVYLSEPILKMLTLKNNYSIVNWLSFSSISSYQIRLLYFYFCLHVKVSRYFQTFLVDRIVNDLYISASGQSSIRSTEYY</sequence>
<keyword evidence="1" id="KW-0812">Transmembrane</keyword>
<evidence type="ECO:0000313" key="2">
    <source>
        <dbReference type="EMBL" id="AAC04736.1"/>
    </source>
</evidence>
<organism evidence="2">
    <name type="scientific">Agarophyton chilense</name>
    <name type="common">Red seaweed</name>
    <name type="synonym">Gracilaria chilensis</name>
    <dbReference type="NCBI Taxonomy" id="2510777"/>
    <lineage>
        <taxon>Eukaryota</taxon>
        <taxon>Rhodophyta</taxon>
        <taxon>Florideophyceae</taxon>
        <taxon>Rhodymeniophycidae</taxon>
        <taxon>Gracilariales</taxon>
        <taxon>Gracilariaceae</taxon>
        <taxon>Agarophyton</taxon>
    </lineage>
</organism>
<dbReference type="EMBL" id="AF034719">
    <property type="protein sequence ID" value="AAC04736.1"/>
    <property type="molecule type" value="Genomic_DNA"/>
</dbReference>
<dbReference type="InterPro" id="IPR010778">
    <property type="entry name" value="DUF1368"/>
</dbReference>